<feature type="compositionally biased region" description="Basic and acidic residues" evidence="1">
    <location>
        <begin position="1"/>
        <end position="17"/>
    </location>
</feature>
<dbReference type="RefSeq" id="WP_126677543.1">
    <property type="nucleotide sequence ID" value="NZ_JBQNBJ010000014.1"/>
</dbReference>
<keyword evidence="2" id="KW-0472">Membrane</keyword>
<sequence length="83" mass="10260">MKTEEKNIRQENTEHSEHRHHHRSDHHHKHRGKEHFDESEKFKRKNISATKRRKIIEKVLFWLMCFIALIVTLLVIYIYCIDN</sequence>
<dbReference type="AlphaFoldDB" id="A0A3S0RYJ6"/>
<evidence type="ECO:0000256" key="2">
    <source>
        <dbReference type="SAM" id="Phobius"/>
    </source>
</evidence>
<keyword evidence="4" id="KW-1185">Reference proteome</keyword>
<proteinExistence type="predicted"/>
<keyword evidence="2" id="KW-0812">Transmembrane</keyword>
<reference evidence="3 4" key="1">
    <citation type="submission" date="2018-12" db="EMBL/GenBank/DDBJ databases">
        <title>Genome sequencing of Prevotella sp. KCOM 3155 (= JS262).</title>
        <authorList>
            <person name="Kook J.-K."/>
            <person name="Park S.-N."/>
            <person name="Lim Y.K."/>
        </authorList>
    </citation>
    <scope>NUCLEOTIDE SEQUENCE [LARGE SCALE GENOMIC DNA]</scope>
    <source>
        <strain evidence="3 4">KCOM 3155</strain>
    </source>
</reference>
<evidence type="ECO:0000313" key="3">
    <source>
        <dbReference type="EMBL" id="RUL58440.1"/>
    </source>
</evidence>
<evidence type="ECO:0000313" key="4">
    <source>
        <dbReference type="Proteomes" id="UP000278983"/>
    </source>
</evidence>
<gene>
    <name evidence="3" type="ORF">EHV08_00750</name>
</gene>
<feature type="transmembrane region" description="Helical" evidence="2">
    <location>
        <begin position="59"/>
        <end position="79"/>
    </location>
</feature>
<name>A0A3S0RYJ6_9BACT</name>
<evidence type="ECO:0000256" key="1">
    <source>
        <dbReference type="SAM" id="MobiDB-lite"/>
    </source>
</evidence>
<dbReference type="EMBL" id="RYYU01000001">
    <property type="protein sequence ID" value="RUL58440.1"/>
    <property type="molecule type" value="Genomic_DNA"/>
</dbReference>
<comment type="caution">
    <text evidence="3">The sequence shown here is derived from an EMBL/GenBank/DDBJ whole genome shotgun (WGS) entry which is preliminary data.</text>
</comment>
<accession>A0A3S0RYJ6</accession>
<dbReference type="Proteomes" id="UP000278983">
    <property type="component" value="Unassembled WGS sequence"/>
</dbReference>
<feature type="region of interest" description="Disordered" evidence="1">
    <location>
        <begin position="1"/>
        <end position="41"/>
    </location>
</feature>
<protein>
    <submittedName>
        <fullName evidence="3">Uncharacterized protein</fullName>
    </submittedName>
</protein>
<feature type="compositionally biased region" description="Basic residues" evidence="1">
    <location>
        <begin position="18"/>
        <end position="33"/>
    </location>
</feature>
<keyword evidence="2" id="KW-1133">Transmembrane helix</keyword>
<organism evidence="3 4">
    <name type="scientific">Prevotella koreensis</name>
    <dbReference type="NCBI Taxonomy" id="2490854"/>
    <lineage>
        <taxon>Bacteria</taxon>
        <taxon>Pseudomonadati</taxon>
        <taxon>Bacteroidota</taxon>
        <taxon>Bacteroidia</taxon>
        <taxon>Bacteroidales</taxon>
        <taxon>Prevotellaceae</taxon>
        <taxon>Prevotella</taxon>
    </lineage>
</organism>